<keyword evidence="2" id="KW-1185">Reference proteome</keyword>
<organism evidence="1 2">
    <name type="scientific">Rhodococcus sacchari</name>
    <dbReference type="NCBI Taxonomy" id="2962047"/>
    <lineage>
        <taxon>Bacteria</taxon>
        <taxon>Bacillati</taxon>
        <taxon>Actinomycetota</taxon>
        <taxon>Actinomycetes</taxon>
        <taxon>Mycobacteriales</taxon>
        <taxon>Nocardiaceae</taxon>
        <taxon>Rhodococcus</taxon>
    </lineage>
</organism>
<proteinExistence type="predicted"/>
<name>A0ACD4DEI1_9NOCA</name>
<gene>
    <name evidence="1" type="ORF">OED52_17335</name>
</gene>
<dbReference type="EMBL" id="CP107551">
    <property type="protein sequence ID" value="UYP18402.1"/>
    <property type="molecule type" value="Genomic_DNA"/>
</dbReference>
<accession>A0ACD4DEI1</accession>
<protein>
    <submittedName>
        <fullName evidence="1">Uncharacterized protein</fullName>
    </submittedName>
</protein>
<sequence>MDVGESERTEVRLGIEQPGVGAVASAGDSAVRLVEPIPPICPRHGEPETGRARVTVSTAEAPRGRSRRFGSALAAAYAVQVAAIDWPECARCVSVRTRWQLAAAATCTVLGVVFVALVIALLRGAPMIYGLVLLGVFGLSFLPIYLAVRIVEPRRAALGVAVSEDGSELVISNAHPAFARAVTARGL</sequence>
<reference evidence="1" key="1">
    <citation type="submission" date="2022-10" db="EMBL/GenBank/DDBJ databases">
        <title>Rhodococcus ferula Z13 complete genome.</title>
        <authorList>
            <person name="Long X."/>
            <person name="Zang M."/>
        </authorList>
    </citation>
    <scope>NUCLEOTIDE SEQUENCE</scope>
    <source>
        <strain evidence="1">Z13</strain>
    </source>
</reference>
<evidence type="ECO:0000313" key="2">
    <source>
        <dbReference type="Proteomes" id="UP001156484"/>
    </source>
</evidence>
<evidence type="ECO:0000313" key="1">
    <source>
        <dbReference type="EMBL" id="UYP18402.1"/>
    </source>
</evidence>
<dbReference type="Proteomes" id="UP001156484">
    <property type="component" value="Chromosome"/>
</dbReference>